<dbReference type="EMBL" id="GL698577">
    <property type="protein sequence ID" value="EFY85430.1"/>
    <property type="molecule type" value="Genomic_DNA"/>
</dbReference>
<keyword evidence="2" id="KW-1185">Reference proteome</keyword>
<proteinExistence type="predicted"/>
<dbReference type="InParanoid" id="E9EF47"/>
<sequence>MGSTEVSAHLQTIRSRFAEIQAYNPLEDKFPPNLPAVDGPMIAKLITSSISYYVRSSGSLIKKNLALHPKTLQIICIIDWEMTGSFPVDWELPFWTVNGPEERFKLAQAAKRKKNNIF</sequence>
<reference evidence="1 2" key="1">
    <citation type="journal article" date="2011" name="PLoS Genet.">
        <title>Genome sequencing and comparative transcriptomics of the model entomopathogenic fungi Metarhizium anisopliae and M. acridum.</title>
        <authorList>
            <person name="Gao Q."/>
            <person name="Jin K."/>
            <person name="Ying S.H."/>
            <person name="Zhang Y."/>
            <person name="Xiao G."/>
            <person name="Shang Y."/>
            <person name="Duan Z."/>
            <person name="Hu X."/>
            <person name="Xie X.Q."/>
            <person name="Zhou G."/>
            <person name="Peng G."/>
            <person name="Luo Z."/>
            <person name="Huang W."/>
            <person name="Wang B."/>
            <person name="Fang W."/>
            <person name="Wang S."/>
            <person name="Zhong Y."/>
            <person name="Ma L.J."/>
            <person name="St Leger R.J."/>
            <person name="Zhao G.P."/>
            <person name="Pei Y."/>
            <person name="Feng M.G."/>
            <person name="Xia Y."/>
            <person name="Wang C."/>
        </authorList>
    </citation>
    <scope>NUCLEOTIDE SEQUENCE [LARGE SCALE GENOMIC DNA]</scope>
    <source>
        <strain evidence="1 2">CQMa 102</strain>
    </source>
</reference>
<dbReference type="AlphaFoldDB" id="E9EF47"/>
<evidence type="ECO:0000313" key="1">
    <source>
        <dbReference type="EMBL" id="EFY85430.1"/>
    </source>
</evidence>
<dbReference type="GO" id="GO:0016740">
    <property type="term" value="F:transferase activity"/>
    <property type="evidence" value="ECO:0007669"/>
    <property type="project" value="UniProtKB-KW"/>
</dbReference>
<dbReference type="OrthoDB" id="4959733at2759"/>
<organism evidence="2">
    <name type="scientific">Metarhizium acridum (strain CQMa 102)</name>
    <dbReference type="NCBI Taxonomy" id="655827"/>
    <lineage>
        <taxon>Eukaryota</taxon>
        <taxon>Fungi</taxon>
        <taxon>Dikarya</taxon>
        <taxon>Ascomycota</taxon>
        <taxon>Pezizomycotina</taxon>
        <taxon>Sordariomycetes</taxon>
        <taxon>Hypocreomycetidae</taxon>
        <taxon>Hypocreales</taxon>
        <taxon>Clavicipitaceae</taxon>
        <taxon>Metarhizium</taxon>
    </lineage>
</organism>
<accession>E9EF47</accession>
<dbReference type="Proteomes" id="UP000002499">
    <property type="component" value="Unassembled WGS sequence"/>
</dbReference>
<gene>
    <name evidence="1" type="ORF">MAC_08495</name>
</gene>
<evidence type="ECO:0000313" key="2">
    <source>
        <dbReference type="Proteomes" id="UP000002499"/>
    </source>
</evidence>
<keyword evidence="1" id="KW-0808">Transferase</keyword>
<protein>
    <submittedName>
        <fullName evidence="1">Aminoglycoside phosphotransferase</fullName>
    </submittedName>
</protein>
<dbReference type="HOGENOM" id="CLU_2073703_0_0_1"/>
<name>E9EF47_METAQ</name>